<organism evidence="2 3">
    <name type="scientific">Micromonospora violae</name>
    <dbReference type="NCBI Taxonomy" id="1278207"/>
    <lineage>
        <taxon>Bacteria</taxon>
        <taxon>Bacillati</taxon>
        <taxon>Actinomycetota</taxon>
        <taxon>Actinomycetes</taxon>
        <taxon>Micromonosporales</taxon>
        <taxon>Micromonosporaceae</taxon>
        <taxon>Micromonospora</taxon>
    </lineage>
</organism>
<feature type="compositionally biased region" description="Basic residues" evidence="1">
    <location>
        <begin position="40"/>
        <end position="52"/>
    </location>
</feature>
<sequence>MPCLRSSIVVVDPTRDRVVRVVIDDKLRPAPPERKGPGASRRRRCRGRRRWRTPAGTEQQRDGWLRENAEVVVDGVRASLLGHVRPCAASVAVPRRGWHPHPARNTHGDSAGHAAWPNRGAGPTGRRPSPAAQGQSGTRPRLKALPCDLVWATTWMSDANDVLAPLLGLPPLPVMDWPDSDEVGVLHWKTRGLVEWAQGRPFIWVDDEISHADQQWVSTHHHSPALLHRVDPRRGLTEHDFTVIESWLTRAR</sequence>
<proteinExistence type="predicted"/>
<reference evidence="2 3" key="1">
    <citation type="submission" date="2019-02" db="EMBL/GenBank/DDBJ databases">
        <title>Sequencing the genomes of 1000 actinobacteria strains.</title>
        <authorList>
            <person name="Klenk H.-P."/>
        </authorList>
    </citation>
    <scope>NUCLEOTIDE SEQUENCE [LARGE SCALE GENOMIC DNA]</scope>
    <source>
        <strain evidence="2 3">DSM 45888</strain>
    </source>
</reference>
<name>A0A4Q7UN30_9ACTN</name>
<feature type="region of interest" description="Disordered" evidence="1">
    <location>
        <begin position="95"/>
        <end position="140"/>
    </location>
</feature>
<evidence type="ECO:0000313" key="3">
    <source>
        <dbReference type="Proteomes" id="UP000293781"/>
    </source>
</evidence>
<dbReference type="AlphaFoldDB" id="A0A4Q7UN30"/>
<evidence type="ECO:0000256" key="1">
    <source>
        <dbReference type="SAM" id="MobiDB-lite"/>
    </source>
</evidence>
<keyword evidence="3" id="KW-1185">Reference proteome</keyword>
<dbReference type="EMBL" id="SHKK01000001">
    <property type="protein sequence ID" value="RZT82955.1"/>
    <property type="molecule type" value="Genomic_DNA"/>
</dbReference>
<evidence type="ECO:0000313" key="2">
    <source>
        <dbReference type="EMBL" id="RZT82955.1"/>
    </source>
</evidence>
<protein>
    <submittedName>
        <fullName evidence="2">Uncharacterized protein</fullName>
    </submittedName>
</protein>
<feature type="region of interest" description="Disordered" evidence="1">
    <location>
        <begin position="28"/>
        <end position="61"/>
    </location>
</feature>
<comment type="caution">
    <text evidence="2">The sequence shown here is derived from an EMBL/GenBank/DDBJ whole genome shotgun (WGS) entry which is preliminary data.</text>
</comment>
<gene>
    <name evidence="2" type="ORF">EV382_6273</name>
</gene>
<dbReference type="Proteomes" id="UP000293781">
    <property type="component" value="Unassembled WGS sequence"/>
</dbReference>
<accession>A0A4Q7UN30</accession>